<organism evidence="1">
    <name type="scientific">marine sediment metagenome</name>
    <dbReference type="NCBI Taxonomy" id="412755"/>
    <lineage>
        <taxon>unclassified sequences</taxon>
        <taxon>metagenomes</taxon>
        <taxon>ecological metagenomes</taxon>
    </lineage>
</organism>
<comment type="caution">
    <text evidence="1">The sequence shown here is derived from an EMBL/GenBank/DDBJ whole genome shotgun (WGS) entry which is preliminary data.</text>
</comment>
<proteinExistence type="predicted"/>
<protein>
    <recommendedName>
        <fullName evidence="2">DUF2493 domain-containing protein</fullName>
    </recommendedName>
</protein>
<evidence type="ECO:0000313" key="1">
    <source>
        <dbReference type="EMBL" id="GAH58612.1"/>
    </source>
</evidence>
<dbReference type="AlphaFoldDB" id="X1GN60"/>
<name>X1GN60_9ZZZZ</name>
<evidence type="ECO:0008006" key="2">
    <source>
        <dbReference type="Google" id="ProtNLM"/>
    </source>
</evidence>
<reference evidence="1" key="1">
    <citation type="journal article" date="2014" name="Front. Microbiol.">
        <title>High frequency of phylogenetically diverse reductive dehalogenase-homologous genes in deep subseafloor sedimentary metagenomes.</title>
        <authorList>
            <person name="Kawai M."/>
            <person name="Futagami T."/>
            <person name="Toyoda A."/>
            <person name="Takaki Y."/>
            <person name="Nishi S."/>
            <person name="Hori S."/>
            <person name="Arai W."/>
            <person name="Tsubouchi T."/>
            <person name="Morono Y."/>
            <person name="Uchiyama I."/>
            <person name="Ito T."/>
            <person name="Fujiyama A."/>
            <person name="Inagaki F."/>
            <person name="Takami H."/>
        </authorList>
    </citation>
    <scope>NUCLEOTIDE SEQUENCE</scope>
    <source>
        <strain evidence="1">Expedition CK06-06</strain>
    </source>
</reference>
<gene>
    <name evidence="1" type="ORF">S03H2_40685</name>
</gene>
<accession>X1GN60</accession>
<dbReference type="EMBL" id="BARU01025241">
    <property type="protein sequence ID" value="GAH58612.1"/>
    <property type="molecule type" value="Genomic_DNA"/>
</dbReference>
<sequence>MIQGMCRGADLIGKNAALKHGLSVEDYPAKWEKHGDAAGPIRNAQMLKEGKPDIVYAFHSNISLSKGTKNMIKQAKEKRIPVIIIE</sequence>